<dbReference type="GeneID" id="28833217"/>
<dbReference type="InParanoid" id="A0A194XA54"/>
<dbReference type="RefSeq" id="XP_018070997.1">
    <property type="nucleotide sequence ID" value="XM_018223491.1"/>
</dbReference>
<organism evidence="1 2">
    <name type="scientific">Mollisia scopiformis</name>
    <name type="common">Conifer needle endophyte fungus</name>
    <name type="synonym">Phialocephala scopiformis</name>
    <dbReference type="NCBI Taxonomy" id="149040"/>
    <lineage>
        <taxon>Eukaryota</taxon>
        <taxon>Fungi</taxon>
        <taxon>Dikarya</taxon>
        <taxon>Ascomycota</taxon>
        <taxon>Pezizomycotina</taxon>
        <taxon>Leotiomycetes</taxon>
        <taxon>Helotiales</taxon>
        <taxon>Mollisiaceae</taxon>
        <taxon>Mollisia</taxon>
    </lineage>
</organism>
<gene>
    <name evidence="1" type="ORF">LY89DRAFT_88712</name>
</gene>
<sequence>MLMLNEECDVRTSILWCVSTFLSLDVHTAKKEPRKNPQVDALSVGVSILFSWMARVLRSGLPSGFSRSVWFSFGCSVYAASIPARRNSVGIATTAATPHDLTVSKNCRWDLVSSDEDFRPRFREPHIMSQSPSYFASEREVPCRIILYTVFSTSSSTAQ</sequence>
<dbReference type="Proteomes" id="UP000070700">
    <property type="component" value="Unassembled WGS sequence"/>
</dbReference>
<name>A0A194XA54_MOLSC</name>
<dbReference type="AlphaFoldDB" id="A0A194XA54"/>
<accession>A0A194XA54</accession>
<keyword evidence="2" id="KW-1185">Reference proteome</keyword>
<protein>
    <submittedName>
        <fullName evidence="1">Uncharacterized protein</fullName>
    </submittedName>
</protein>
<dbReference type="KEGG" id="psco:LY89DRAFT_88712"/>
<evidence type="ECO:0000313" key="1">
    <source>
        <dbReference type="EMBL" id="KUJ16642.1"/>
    </source>
</evidence>
<proteinExistence type="predicted"/>
<dbReference type="EMBL" id="KQ947416">
    <property type="protein sequence ID" value="KUJ16642.1"/>
    <property type="molecule type" value="Genomic_DNA"/>
</dbReference>
<evidence type="ECO:0000313" key="2">
    <source>
        <dbReference type="Proteomes" id="UP000070700"/>
    </source>
</evidence>
<reference evidence="1 2" key="1">
    <citation type="submission" date="2015-10" db="EMBL/GenBank/DDBJ databases">
        <title>Full genome of DAOMC 229536 Phialocephala scopiformis, a fungal endophyte of spruce producing the potent anti-insectan compound rugulosin.</title>
        <authorList>
            <consortium name="DOE Joint Genome Institute"/>
            <person name="Walker A.K."/>
            <person name="Frasz S.L."/>
            <person name="Seifert K.A."/>
            <person name="Miller J.D."/>
            <person name="Mondo S.J."/>
            <person name="Labutti K."/>
            <person name="Lipzen A."/>
            <person name="Dockter R."/>
            <person name="Kennedy M."/>
            <person name="Grigoriev I.V."/>
            <person name="Spatafora J.W."/>
        </authorList>
    </citation>
    <scope>NUCLEOTIDE SEQUENCE [LARGE SCALE GENOMIC DNA]</scope>
    <source>
        <strain evidence="1 2">CBS 120377</strain>
    </source>
</reference>